<dbReference type="Gene3D" id="1.20.1640.10">
    <property type="entry name" value="Multidrug efflux transporter AcrB transmembrane domain"/>
    <property type="match status" value="2"/>
</dbReference>
<dbReference type="Pfam" id="PF02355">
    <property type="entry name" value="SecD_SecF_C"/>
    <property type="match status" value="2"/>
</dbReference>
<dbReference type="InterPro" id="IPR005665">
    <property type="entry name" value="SecF_bac"/>
</dbReference>
<dbReference type="Pfam" id="PF22599">
    <property type="entry name" value="SecDF_P1_head"/>
    <property type="match status" value="1"/>
</dbReference>
<dbReference type="InterPro" id="IPR048634">
    <property type="entry name" value="SecD_SecF_C"/>
</dbReference>
<evidence type="ECO:0000256" key="10">
    <source>
        <dbReference type="HAMAP-Rule" id="MF_01464"/>
    </source>
</evidence>
<keyword evidence="6 9" id="KW-1133">Transmembrane helix</keyword>
<comment type="subunit">
    <text evidence="9">Forms a complex with SecF. Part of the essential Sec protein translocation apparatus which comprises SecA, SecYEG and auxiliary proteins SecDF. Other proteins may also be involved.</text>
</comment>
<evidence type="ECO:0000256" key="4">
    <source>
        <dbReference type="ARBA" id="ARBA00022692"/>
    </source>
</evidence>
<feature type="transmembrane region" description="Helical" evidence="9">
    <location>
        <begin position="664"/>
        <end position="688"/>
    </location>
</feature>
<feature type="domain" description="Protein export membrane protein SecD/SecF C-terminal" evidence="11">
    <location>
        <begin position="833"/>
        <end position="1017"/>
    </location>
</feature>
<dbReference type="Pfam" id="PF07549">
    <property type="entry name" value="Sec_GG"/>
    <property type="match status" value="1"/>
</dbReference>
<dbReference type="InterPro" id="IPR005791">
    <property type="entry name" value="SecD"/>
</dbReference>
<dbReference type="Proteomes" id="UP001209317">
    <property type="component" value="Unassembled WGS sequence"/>
</dbReference>
<dbReference type="RefSeq" id="WP_263037839.1">
    <property type="nucleotide sequence ID" value="NZ_JAOTPL010000008.1"/>
</dbReference>
<evidence type="ECO:0000256" key="8">
    <source>
        <dbReference type="ARBA" id="ARBA00023136"/>
    </source>
</evidence>
<reference evidence="14" key="1">
    <citation type="submission" date="2022-10" db="EMBL/GenBank/DDBJ databases">
        <authorList>
            <person name="Kim H.S."/>
            <person name="Kim J.-S."/>
            <person name="Suh M.K."/>
            <person name="Eom M.K."/>
            <person name="Lee J.-S."/>
        </authorList>
    </citation>
    <scope>NUCLEOTIDE SEQUENCE</scope>
    <source>
        <strain evidence="14">LIP-5</strain>
    </source>
</reference>
<keyword evidence="2 9" id="KW-0813">Transport</keyword>
<proteinExistence type="inferred from homology"/>
<feature type="transmembrane region" description="Helical" evidence="9">
    <location>
        <begin position="965"/>
        <end position="983"/>
    </location>
</feature>
<feature type="domain" description="Protein export membrane protein SecD/SecF C-terminal" evidence="11">
    <location>
        <begin position="521"/>
        <end position="693"/>
    </location>
</feature>
<feature type="transmembrane region" description="Helical" evidence="9">
    <location>
        <begin position="913"/>
        <end position="934"/>
    </location>
</feature>
<name>A0AAE3IM15_9BACT</name>
<dbReference type="InterPro" id="IPR048631">
    <property type="entry name" value="SecD_1st"/>
</dbReference>
<comment type="function">
    <text evidence="9">Part of the Sec protein translocase complex. Interacts with the SecYEG preprotein conducting channel. SecDF uses the proton motive force (PMF) to complete protein translocation after the ATP-dependent function of SecA.</text>
</comment>
<feature type="domain" description="Protein translocase subunit SecDF P1" evidence="12">
    <location>
        <begin position="205"/>
        <end position="261"/>
    </location>
</feature>
<comment type="subunit">
    <text evidence="10">Forms a complex with SecD. Part of the essential Sec protein translocation apparatus which comprises SecA, SecYEG and auxiliary proteins SecDF. Other proteins may also be involved.</text>
</comment>
<dbReference type="NCBIfam" id="NF009585">
    <property type="entry name" value="PRK13024.1-5"/>
    <property type="match status" value="1"/>
</dbReference>
<comment type="similarity">
    <text evidence="9">Belongs to the SecD/SecF family. SecD subfamily.</text>
</comment>
<sequence>MQLKGLVKVFTIALIVLCVYQLSFTWIVRNHEKKMENRATAWVNANYPTADQRFGGNQELFAAFKDSIKDRQLIRLLDSTEQTKIGPFKLVTYQKAKEQELMLGLDLQGGMSVTMEVGFDQLIKNLADNTKDANINKALQNALSRKARGELDFIKLFMDEYRKLTNNANMAAFFVNRSNGAIKFNSTNNQVETYLRAEADNAFKNTTNILTSRIDRFGVASPSINPDPNKGVITIELAGAKDPDRIRKYLQSTANLQFFEVYNLQQYGDQLLNAEKALATALQGKDVAALTDTATVAADTATATQPAATSTTAKTDSQSAFARVNTGDQAAAKPGTTTDTLAQMRRDFPVRSLIAGTGQNNGYILGYVQTSDTSILNAHFNNEVFKSRLPSNLVFMYGRPEGTDPAMQNIVPVYAIKTLDNGTAELEGEHITKASQGYDQMSASRATVEMSMDAVGARIWANMTKRNIGKPIAIVLDDIVLTAPNVNQEITGGNSVITGNFSVVEAQDMANILQSGKLKAPAKIVSEQIVGPTLGDASIKGGMLSFFLSFLVIFALMLLYFNTSGWIANIALVLNMLFTLGILSALGFTLTAPGIAGLVLTIGMAVDSNVIIFERIKEELRRGRSHQAAIDEGYKRSYAPVLDGHITSLLTAIILFYFGLGPVLGFATTQIIGLTLSMFCGILVSRLISEMYTKKDRHFKYFTKLSEKVANHRQFDFVKYRKYTYIISFFVIALGIGTIFNGFDKGVEFSGGRSYTVRFNQAPNQEQVRNDLAAVFKGESPIIKTVDNARQLNITTSYKIEEQGENIDHEVEQTLFNGLKKYLPANTSFAEFQNSYKQSSQTVLPSISEDLKNGAMKATILAVLVICLYIFIRFRDWRFSMGTIASLLHDTLVTLIVFSFFKNIVPFPLEIDQHFIAAILTVIGFSMNDTVVIFDRIREDSHKLRNVDRKTLINKALNETLSRTIMTSLTVFITVLILFIFGGEVLRGFSFAMLIGVLTGIYSSVFVAAPILMDFAKNKPLGEADDTHVKEFHTKKAIK</sequence>
<feature type="transmembrane region" description="Helical" evidence="9">
    <location>
        <begin position="723"/>
        <end position="743"/>
    </location>
</feature>
<keyword evidence="8 9" id="KW-0472">Membrane</keyword>
<keyword evidence="4 9" id="KW-0812">Transmembrane</keyword>
<evidence type="ECO:0000256" key="1">
    <source>
        <dbReference type="ARBA" id="ARBA00004651"/>
    </source>
</evidence>
<dbReference type="PANTHER" id="PTHR30081:SF1">
    <property type="entry name" value="PROTEIN TRANSLOCASE SUBUNIT SECD"/>
    <property type="match status" value="1"/>
</dbReference>
<feature type="transmembrane region" description="Helical" evidence="9">
    <location>
        <begin position="566"/>
        <end position="588"/>
    </location>
</feature>
<organism evidence="14 15">
    <name type="scientific">Haoranjiania flava</name>
    <dbReference type="NCBI Taxonomy" id="1856322"/>
    <lineage>
        <taxon>Bacteria</taxon>
        <taxon>Pseudomonadati</taxon>
        <taxon>Bacteroidota</taxon>
        <taxon>Chitinophagia</taxon>
        <taxon>Chitinophagales</taxon>
        <taxon>Chitinophagaceae</taxon>
        <taxon>Haoranjiania</taxon>
    </lineage>
</organism>
<evidence type="ECO:0000256" key="2">
    <source>
        <dbReference type="ARBA" id="ARBA00022448"/>
    </source>
</evidence>
<dbReference type="GO" id="GO:0065002">
    <property type="term" value="P:intracellular protein transmembrane transport"/>
    <property type="evidence" value="ECO:0007669"/>
    <property type="project" value="UniProtKB-UniRule"/>
</dbReference>
<dbReference type="GO" id="GO:0005886">
    <property type="term" value="C:plasma membrane"/>
    <property type="evidence" value="ECO:0007669"/>
    <property type="project" value="UniProtKB-SubCell"/>
</dbReference>
<feature type="domain" description="SecDF P1 head subdomain" evidence="13">
    <location>
        <begin position="423"/>
        <end position="520"/>
    </location>
</feature>
<dbReference type="Pfam" id="PF21760">
    <property type="entry name" value="SecD_1st"/>
    <property type="match status" value="1"/>
</dbReference>
<accession>A0AAE3IM15</accession>
<dbReference type="PRINTS" id="PR01755">
    <property type="entry name" value="SECFTRNLCASE"/>
</dbReference>
<keyword evidence="15" id="KW-1185">Reference proteome</keyword>
<evidence type="ECO:0000259" key="12">
    <source>
        <dbReference type="Pfam" id="PF21760"/>
    </source>
</evidence>
<feature type="transmembrane region" description="Helical" evidence="9">
    <location>
        <begin position="542"/>
        <end position="561"/>
    </location>
</feature>
<evidence type="ECO:0000256" key="3">
    <source>
        <dbReference type="ARBA" id="ARBA00022475"/>
    </source>
</evidence>
<evidence type="ECO:0000256" key="7">
    <source>
        <dbReference type="ARBA" id="ARBA00023010"/>
    </source>
</evidence>
<evidence type="ECO:0000256" key="9">
    <source>
        <dbReference type="HAMAP-Rule" id="MF_01463"/>
    </source>
</evidence>
<gene>
    <name evidence="14" type="primary">secDF</name>
    <name evidence="9" type="synonym">secD</name>
    <name evidence="10" type="synonym">secF</name>
    <name evidence="14" type="ORF">OD355_07475</name>
</gene>
<comment type="similarity">
    <text evidence="10">Belongs to the SecD/SecF family. SecF subfamily.</text>
</comment>
<dbReference type="GO" id="GO:0015450">
    <property type="term" value="F:protein-transporting ATPase activity"/>
    <property type="evidence" value="ECO:0007669"/>
    <property type="project" value="InterPro"/>
</dbReference>
<dbReference type="InterPro" id="IPR022813">
    <property type="entry name" value="SecD/SecF_arch_bac"/>
</dbReference>
<comment type="caution">
    <text evidence="9">Lacks conserved residue(s) required for the propagation of feature annotation.</text>
</comment>
<dbReference type="HAMAP" id="MF_01464_B">
    <property type="entry name" value="SecF_B"/>
    <property type="match status" value="1"/>
</dbReference>
<dbReference type="FunFam" id="1.20.1640.10:FF:000004">
    <property type="entry name" value="Protein translocase subunit SecD"/>
    <property type="match status" value="1"/>
</dbReference>
<feature type="transmembrane region" description="Helical" evidence="9">
    <location>
        <begin position="7"/>
        <end position="28"/>
    </location>
</feature>
<protein>
    <recommendedName>
        <fullName evidence="9 10">Multifunctional fusion protein</fullName>
    </recommendedName>
    <domain>
        <recommendedName>
            <fullName evidence="9">Protein translocase subunit SecD</fullName>
        </recommendedName>
    </domain>
    <domain>
        <recommendedName>
            <fullName evidence="10">Protein-export membrane protein SecF</fullName>
        </recommendedName>
    </domain>
</protein>
<comment type="subcellular location">
    <subcellularLocation>
        <location evidence="1 9">Cell membrane</location>
        <topology evidence="1 9">Multi-pass membrane protein</topology>
    </subcellularLocation>
</comment>
<feature type="transmembrane region" description="Helical" evidence="9">
    <location>
        <begin position="637"/>
        <end position="658"/>
    </location>
</feature>
<dbReference type="NCBIfam" id="TIGR00966">
    <property type="entry name" value="transloc_SecF"/>
    <property type="match status" value="1"/>
</dbReference>
<evidence type="ECO:0000256" key="5">
    <source>
        <dbReference type="ARBA" id="ARBA00022927"/>
    </source>
</evidence>
<evidence type="ECO:0000259" key="11">
    <source>
        <dbReference type="Pfam" id="PF02355"/>
    </source>
</evidence>
<feature type="transmembrane region" description="Helical" evidence="9">
    <location>
        <begin position="854"/>
        <end position="872"/>
    </location>
</feature>
<dbReference type="HAMAP" id="MF_01463_B">
    <property type="entry name" value="SecD_B"/>
    <property type="match status" value="1"/>
</dbReference>
<dbReference type="GO" id="GO:0043952">
    <property type="term" value="P:protein transport by the Sec complex"/>
    <property type="evidence" value="ECO:0007669"/>
    <property type="project" value="UniProtKB-UniRule"/>
</dbReference>
<comment type="caution">
    <text evidence="14">The sequence shown here is derived from an EMBL/GenBank/DDBJ whole genome shotgun (WGS) entry which is preliminary data.</text>
</comment>
<dbReference type="Gene3D" id="3.30.1360.200">
    <property type="match status" value="1"/>
</dbReference>
<dbReference type="InterPro" id="IPR022645">
    <property type="entry name" value="SecD/SecF_bac"/>
</dbReference>
<feature type="transmembrane region" description="Helical" evidence="9">
    <location>
        <begin position="989"/>
        <end position="1012"/>
    </location>
</feature>
<dbReference type="InterPro" id="IPR022646">
    <property type="entry name" value="SecD/SecF_CS"/>
</dbReference>
<dbReference type="NCBIfam" id="TIGR01129">
    <property type="entry name" value="secD"/>
    <property type="match status" value="1"/>
</dbReference>
<keyword evidence="7 9" id="KW-0811">Translocation</keyword>
<dbReference type="AlphaFoldDB" id="A0AAE3IM15"/>
<evidence type="ECO:0000313" key="15">
    <source>
        <dbReference type="Proteomes" id="UP001209317"/>
    </source>
</evidence>
<keyword evidence="5 9" id="KW-0653">Protein transport</keyword>
<feature type="transmembrane region" description="Helical" evidence="9">
    <location>
        <begin position="594"/>
        <end position="616"/>
    </location>
</feature>
<evidence type="ECO:0000256" key="6">
    <source>
        <dbReference type="ARBA" id="ARBA00022989"/>
    </source>
</evidence>
<dbReference type="InterPro" id="IPR054384">
    <property type="entry name" value="SecDF_P1_head"/>
</dbReference>
<feature type="transmembrane region" description="Helical" evidence="9">
    <location>
        <begin position="879"/>
        <end position="901"/>
    </location>
</feature>
<dbReference type="SUPFAM" id="SSF82866">
    <property type="entry name" value="Multidrug efflux transporter AcrB transmembrane domain"/>
    <property type="match status" value="2"/>
</dbReference>
<dbReference type="PANTHER" id="PTHR30081">
    <property type="entry name" value="PROTEIN-EXPORT MEMBRANE PROTEIN SEC"/>
    <property type="match status" value="1"/>
</dbReference>
<dbReference type="EMBL" id="JAOTPL010000008">
    <property type="protein sequence ID" value="MCU7694353.1"/>
    <property type="molecule type" value="Genomic_DNA"/>
</dbReference>
<evidence type="ECO:0000313" key="14">
    <source>
        <dbReference type="EMBL" id="MCU7694353.1"/>
    </source>
</evidence>
<dbReference type="InterPro" id="IPR055344">
    <property type="entry name" value="SecD_SecF_C_bact"/>
</dbReference>
<dbReference type="GO" id="GO:0006605">
    <property type="term" value="P:protein targeting"/>
    <property type="evidence" value="ECO:0007669"/>
    <property type="project" value="UniProtKB-UniRule"/>
</dbReference>
<keyword evidence="3 9" id="KW-1003">Cell membrane</keyword>
<dbReference type="NCBIfam" id="TIGR00916">
    <property type="entry name" value="2A0604s01"/>
    <property type="match status" value="2"/>
</dbReference>
<dbReference type="Gene3D" id="3.30.70.3220">
    <property type="match status" value="1"/>
</dbReference>
<evidence type="ECO:0000259" key="13">
    <source>
        <dbReference type="Pfam" id="PF22599"/>
    </source>
</evidence>